<evidence type="ECO:0008006" key="4">
    <source>
        <dbReference type="Google" id="ProtNLM"/>
    </source>
</evidence>
<keyword evidence="3" id="KW-1185">Reference proteome</keyword>
<sequence length="187" mass="20184">MLGTRTIAALLLMASPALAAGPEDPVKSIMDLATKLWSDSGAEGQDYFDKQRLDTLYSKAFVSAYQQAAKFPIYDEAGGPFGYDIVTNSQDGCPLKDLAIVNQGEKAGVTDIKVTFKLYTCFDDDPTYKDGVSEVHFDVIMENGQPVIADIHRVIEGKADSLITEMQDIAKNGGAAPDDAPTDPEQK</sequence>
<evidence type="ECO:0000256" key="1">
    <source>
        <dbReference type="SAM" id="SignalP"/>
    </source>
</evidence>
<accession>A0A936YKS1</accession>
<evidence type="ECO:0000313" key="3">
    <source>
        <dbReference type="Proteomes" id="UP000633219"/>
    </source>
</evidence>
<proteinExistence type="predicted"/>
<dbReference type="AlphaFoldDB" id="A0A936YKS1"/>
<evidence type="ECO:0000313" key="2">
    <source>
        <dbReference type="EMBL" id="MBL0371388.1"/>
    </source>
</evidence>
<protein>
    <recommendedName>
        <fullName evidence="4">DUF3828 domain-containing protein</fullName>
    </recommendedName>
</protein>
<comment type="caution">
    <text evidence="2">The sequence shown here is derived from an EMBL/GenBank/DDBJ whole genome shotgun (WGS) entry which is preliminary data.</text>
</comment>
<reference evidence="2" key="1">
    <citation type="submission" date="2021-01" db="EMBL/GenBank/DDBJ databases">
        <title>Rhizobium sp. strain KVB221 16S ribosomal RNA gene Genome sequencing and assembly.</title>
        <authorList>
            <person name="Kang M."/>
        </authorList>
    </citation>
    <scope>NUCLEOTIDE SEQUENCE</scope>
    <source>
        <strain evidence="2">KVB221</strain>
    </source>
</reference>
<keyword evidence="1" id="KW-0732">Signal</keyword>
<feature type="signal peptide" evidence="1">
    <location>
        <begin position="1"/>
        <end position="19"/>
    </location>
</feature>
<organism evidence="2 3">
    <name type="scientific">Rhizobium setariae</name>
    <dbReference type="NCBI Taxonomy" id="2801340"/>
    <lineage>
        <taxon>Bacteria</taxon>
        <taxon>Pseudomonadati</taxon>
        <taxon>Pseudomonadota</taxon>
        <taxon>Alphaproteobacteria</taxon>
        <taxon>Hyphomicrobiales</taxon>
        <taxon>Rhizobiaceae</taxon>
        <taxon>Rhizobium/Agrobacterium group</taxon>
        <taxon>Rhizobium</taxon>
    </lineage>
</organism>
<dbReference type="RefSeq" id="WP_201654019.1">
    <property type="nucleotide sequence ID" value="NZ_JAEQNC010000002.1"/>
</dbReference>
<gene>
    <name evidence="2" type="ORF">JJB09_05050</name>
</gene>
<name>A0A936YKS1_9HYPH</name>
<dbReference type="EMBL" id="JAEQNC010000002">
    <property type="protein sequence ID" value="MBL0371388.1"/>
    <property type="molecule type" value="Genomic_DNA"/>
</dbReference>
<dbReference type="Proteomes" id="UP000633219">
    <property type="component" value="Unassembled WGS sequence"/>
</dbReference>
<feature type="chain" id="PRO_5037543517" description="DUF3828 domain-containing protein" evidence="1">
    <location>
        <begin position="20"/>
        <end position="187"/>
    </location>
</feature>